<evidence type="ECO:0000313" key="2">
    <source>
        <dbReference type="EMBL" id="QHS90659.1"/>
    </source>
</evidence>
<reference evidence="2" key="1">
    <citation type="journal article" date="2020" name="Nature">
        <title>Giant virus diversity and host interactions through global metagenomics.</title>
        <authorList>
            <person name="Schulz F."/>
            <person name="Roux S."/>
            <person name="Paez-Espino D."/>
            <person name="Jungbluth S."/>
            <person name="Walsh D.A."/>
            <person name="Denef V.J."/>
            <person name="McMahon K.D."/>
            <person name="Konstantinidis K.T."/>
            <person name="Eloe-Fadrosh E.A."/>
            <person name="Kyrpides N.C."/>
            <person name="Woyke T."/>
        </authorList>
    </citation>
    <scope>NUCLEOTIDE SEQUENCE</scope>
    <source>
        <strain evidence="2">GVMAG-M-3300010354-11</strain>
    </source>
</reference>
<feature type="region of interest" description="Disordered" evidence="1">
    <location>
        <begin position="23"/>
        <end position="54"/>
    </location>
</feature>
<evidence type="ECO:0008006" key="3">
    <source>
        <dbReference type="Google" id="ProtNLM"/>
    </source>
</evidence>
<dbReference type="EMBL" id="MN739142">
    <property type="protein sequence ID" value="QHS90659.1"/>
    <property type="molecule type" value="Genomic_DNA"/>
</dbReference>
<dbReference type="AlphaFoldDB" id="A0A6C0BGG7"/>
<proteinExistence type="predicted"/>
<name>A0A6C0BGG7_9ZZZZ</name>
<evidence type="ECO:0000256" key="1">
    <source>
        <dbReference type="SAM" id="MobiDB-lite"/>
    </source>
</evidence>
<protein>
    <recommendedName>
        <fullName evidence="3">MYM-type domain-containing protein</fullName>
    </recommendedName>
</protein>
<feature type="compositionally biased region" description="Polar residues" evidence="1">
    <location>
        <begin position="29"/>
        <end position="44"/>
    </location>
</feature>
<accession>A0A6C0BGG7</accession>
<sequence length="328" mass="38379">MFIFVMATAGGSCNDVTKKPIKKGRKSTKSAVNEDTNIIATSQEEPSKTKRGRKPKAVYNSVDIVSSVHNASDVEDENVIVKLNIKDETFGEMKYEDDEIPYAYNHDYYNKISVYDEMSCKKVSHVQDDQKGTLKVIDLLKDFEEKNKNNEWPSNTTIHCYWCCCKFDNPPFGIPINFDNDNFDVYGCFCSLECATAYNFKMNHNIDEMWERYNLINLLSRRIGYKVQVKPAPDRLSLKHFGGFMDIEQFRMYTNTNRFVNVNFPPMTSITQQLEEINEYDLKNDLKYIPIDNERIKKYKEKVFFRRNKPLIDQKNSIESTMILNYDN</sequence>
<organism evidence="2">
    <name type="scientific">viral metagenome</name>
    <dbReference type="NCBI Taxonomy" id="1070528"/>
    <lineage>
        <taxon>unclassified sequences</taxon>
        <taxon>metagenomes</taxon>
        <taxon>organismal metagenomes</taxon>
    </lineage>
</organism>